<evidence type="ECO:0000256" key="2">
    <source>
        <dbReference type="ARBA" id="ARBA00023015"/>
    </source>
</evidence>
<dbReference type="Pfam" id="PF13693">
    <property type="entry name" value="HTH_35"/>
    <property type="match status" value="1"/>
</dbReference>
<evidence type="ECO:0000256" key="4">
    <source>
        <dbReference type="ARBA" id="ARBA00023163"/>
    </source>
</evidence>
<evidence type="ECO:0000313" key="7">
    <source>
        <dbReference type="Proteomes" id="UP000003345"/>
    </source>
</evidence>
<feature type="domain" description="Ner winged helix-turn-helix DNA-binding" evidence="5">
    <location>
        <begin position="35"/>
        <end position="104"/>
    </location>
</feature>
<comment type="caution">
    <text evidence="6">The sequence shown here is derived from an EMBL/GenBank/DDBJ whole genome shotgun (WGS) entry which is preliminary data.</text>
</comment>
<dbReference type="Proteomes" id="UP000003345">
    <property type="component" value="Unassembled WGS sequence"/>
</dbReference>
<evidence type="ECO:0000256" key="3">
    <source>
        <dbReference type="ARBA" id="ARBA00023125"/>
    </source>
</evidence>
<protein>
    <submittedName>
        <fullName evidence="6">Putative DNA-binding protein Ner</fullName>
    </submittedName>
</protein>
<dbReference type="InterPro" id="IPR010982">
    <property type="entry name" value="Lambda_DNA-bd_dom_sf"/>
</dbReference>
<dbReference type="eggNOG" id="COG3423">
    <property type="taxonomic scope" value="Bacteria"/>
</dbReference>
<keyword evidence="4" id="KW-0804">Transcription</keyword>
<accession>I2NHG4</accession>
<sequence>MQYATITDNIHHIRYSKKGVLNECIRKTKKTAEQDWHRADILAELKKNGWSLRSLAKEGQVSYNTLKTVLDKSYPKMERLVANAIGVPPEVIWAGRFAERNKRPTLQHKY</sequence>
<evidence type="ECO:0000313" key="6">
    <source>
        <dbReference type="EMBL" id="EIG25275.1"/>
    </source>
</evidence>
<name>I2NHG4_9PAST</name>
<comment type="similarity">
    <text evidence="1">Belongs to the ner transcriptional regulatory family.</text>
</comment>
<evidence type="ECO:0000256" key="1">
    <source>
        <dbReference type="ARBA" id="ARBA00006157"/>
    </source>
</evidence>
<dbReference type="Gene3D" id="1.10.260.40">
    <property type="entry name" value="lambda repressor-like DNA-binding domains"/>
    <property type="match status" value="1"/>
</dbReference>
<dbReference type="PATRIC" id="fig|1095743.3.peg.1166"/>
<keyword evidence="3 6" id="KW-0238">DNA-binding</keyword>
<organism evidence="6 7">
    <name type="scientific">Haemophilus paraphrohaemolyticus HK411</name>
    <dbReference type="NCBI Taxonomy" id="1095743"/>
    <lineage>
        <taxon>Bacteria</taxon>
        <taxon>Pseudomonadati</taxon>
        <taxon>Pseudomonadota</taxon>
        <taxon>Gammaproteobacteria</taxon>
        <taxon>Pasteurellales</taxon>
        <taxon>Pasteurellaceae</taxon>
        <taxon>Haemophilus</taxon>
    </lineage>
</organism>
<reference evidence="6 7" key="1">
    <citation type="submission" date="2012-04" db="EMBL/GenBank/DDBJ databases">
        <authorList>
            <person name="Harkins D.M."/>
            <person name="Madupu R."/>
            <person name="Durkin A.S."/>
            <person name="Torralba M."/>
            <person name="Methe B."/>
            <person name="Sutton G.G."/>
            <person name="Nelson K.E."/>
        </authorList>
    </citation>
    <scope>NUCLEOTIDE SEQUENCE [LARGE SCALE GENOMIC DNA]</scope>
    <source>
        <strain evidence="6 7">HK411</strain>
    </source>
</reference>
<gene>
    <name evidence="6" type="ORF">HMPREF1054_2054</name>
</gene>
<proteinExistence type="inferred from homology"/>
<dbReference type="AlphaFoldDB" id="I2NHG4"/>
<evidence type="ECO:0000259" key="5">
    <source>
        <dbReference type="Pfam" id="PF13693"/>
    </source>
</evidence>
<dbReference type="EMBL" id="AJMU01000057">
    <property type="protein sequence ID" value="EIG25275.1"/>
    <property type="molecule type" value="Genomic_DNA"/>
</dbReference>
<keyword evidence="2" id="KW-0805">Transcription regulation</keyword>
<dbReference type="SUPFAM" id="SSF47413">
    <property type="entry name" value="lambda repressor-like DNA-binding domains"/>
    <property type="match status" value="1"/>
</dbReference>
<dbReference type="InterPro" id="IPR038722">
    <property type="entry name" value="Ner_HTH_dom"/>
</dbReference>
<dbReference type="GO" id="GO:0003677">
    <property type="term" value="F:DNA binding"/>
    <property type="evidence" value="ECO:0007669"/>
    <property type="project" value="UniProtKB-KW"/>
</dbReference>